<dbReference type="PANTHER" id="PTHR43531:SF11">
    <property type="entry name" value="METHYL-ACCEPTING CHEMOTAXIS PROTEIN 3"/>
    <property type="match status" value="1"/>
</dbReference>
<dbReference type="CDD" id="cd12912">
    <property type="entry name" value="PDC2_MCP_like"/>
    <property type="match status" value="1"/>
</dbReference>
<dbReference type="GO" id="GO:0006935">
    <property type="term" value="P:chemotaxis"/>
    <property type="evidence" value="ECO:0007669"/>
    <property type="project" value="UniProtKB-KW"/>
</dbReference>
<dbReference type="InterPro" id="IPR029151">
    <property type="entry name" value="Sensor-like_sf"/>
</dbReference>
<proteinExistence type="inferred from homology"/>
<dbReference type="SMART" id="SM00283">
    <property type="entry name" value="MA"/>
    <property type="match status" value="1"/>
</dbReference>
<keyword evidence="6 9" id="KW-0472">Membrane</keyword>
<dbReference type="InterPro" id="IPR051310">
    <property type="entry name" value="MCP_chemotaxis"/>
</dbReference>
<sequence>MPQVRPKTNAEVKVSVIVKLIAGILIPLTLVLLIAGALITGNVKKTITQLDDSYLSAETHRAAWQVDSFFSEFLGMIRSHASSQAFQDVLNDWGKEDFKESDSFLAATQELDTIYQSSSNNLKSAWLCNVSAGGEILFYNGEIYGKETLDASQRDWYQNVMSTKSTAVSSAYTDSVTGDTVVAIVAPVMKGSDVVAILGIDITVSGLIEELSNVKIGSSGYITLFDPNNTIAFHPDASLIGKNLSEIDYSENVAQAIENKQTQSSLSYVRSGQVYQGSVYYLEDFGGVVLGILPEAEYSTYITQTLVSIAICFVICIVVLAVIITFFGFNITRSVRKLTHAAGEIANGALEVAVDVKGTDEVAVLGHNIYLIVGKLKTYMDCIEEICDVLHQIGHGNLDFTLQHDYAGEFSKVKEELLHVQSLLSETLHEVVVAADQVSTGAEQVAIGAQSQAQGATEQAASAEQLTATVGQISEHIHTSSKYLENANEEMTAVVTEVRSGDEKMEHMLQAMNEITQSSLEIEKIIKSIEDIAFQTNILALNAAVEAARAGQAGKGFAVVADEVRNLAGKSAEASKTTAALIEKALAAVQNGKTIADETAASFHRVFEGVNRVAEHTDRVVQSSEEEEKQVQQTAIGVDQISSVIQTNSASAEEAAAASEELAGQARMMKNLVGKFRLHEKEDLSRF</sequence>
<evidence type="ECO:0000256" key="3">
    <source>
        <dbReference type="ARBA" id="ARBA00022500"/>
    </source>
</evidence>
<dbReference type="EMBL" id="DWWA01000029">
    <property type="protein sequence ID" value="HJC72305.1"/>
    <property type="molecule type" value="Genomic_DNA"/>
</dbReference>
<dbReference type="SUPFAM" id="SSF103190">
    <property type="entry name" value="Sensory domain-like"/>
    <property type="match status" value="1"/>
</dbReference>
<dbReference type="PROSITE" id="PS50885">
    <property type="entry name" value="HAMP"/>
    <property type="match status" value="1"/>
</dbReference>
<evidence type="ECO:0000313" key="12">
    <source>
        <dbReference type="EMBL" id="HJC72305.1"/>
    </source>
</evidence>
<evidence type="ECO:0000256" key="6">
    <source>
        <dbReference type="ARBA" id="ARBA00023136"/>
    </source>
</evidence>
<evidence type="ECO:0000256" key="9">
    <source>
        <dbReference type="SAM" id="Phobius"/>
    </source>
</evidence>
<keyword evidence="3" id="KW-0145">Chemotaxis</keyword>
<dbReference type="Pfam" id="PF00015">
    <property type="entry name" value="MCPsignal"/>
    <property type="match status" value="1"/>
</dbReference>
<keyword evidence="2" id="KW-1003">Cell membrane</keyword>
<evidence type="ECO:0000256" key="1">
    <source>
        <dbReference type="ARBA" id="ARBA00004651"/>
    </source>
</evidence>
<evidence type="ECO:0000256" key="5">
    <source>
        <dbReference type="ARBA" id="ARBA00022989"/>
    </source>
</evidence>
<feature type="domain" description="Methyl-accepting transducer" evidence="10">
    <location>
        <begin position="427"/>
        <end position="663"/>
    </location>
</feature>
<dbReference type="CDD" id="cd06225">
    <property type="entry name" value="HAMP"/>
    <property type="match status" value="1"/>
</dbReference>
<keyword evidence="8" id="KW-0807">Transducer</keyword>
<reference evidence="12" key="2">
    <citation type="submission" date="2021-04" db="EMBL/GenBank/DDBJ databases">
        <authorList>
            <person name="Gilroy R."/>
        </authorList>
    </citation>
    <scope>NUCLEOTIDE SEQUENCE</scope>
    <source>
        <strain evidence="12">5933</strain>
    </source>
</reference>
<dbReference type="Proteomes" id="UP000823918">
    <property type="component" value="Unassembled WGS sequence"/>
</dbReference>
<dbReference type="Pfam" id="PF02743">
    <property type="entry name" value="dCache_1"/>
    <property type="match status" value="1"/>
</dbReference>
<dbReference type="InterPro" id="IPR004089">
    <property type="entry name" value="MCPsignal_dom"/>
</dbReference>
<gene>
    <name evidence="12" type="ORF">H9698_05880</name>
</gene>
<name>A0A9D2Q6H4_9FIRM</name>
<dbReference type="GO" id="GO:0005886">
    <property type="term" value="C:plasma membrane"/>
    <property type="evidence" value="ECO:0007669"/>
    <property type="project" value="UniProtKB-SubCell"/>
</dbReference>
<comment type="caution">
    <text evidence="12">The sequence shown here is derived from an EMBL/GenBank/DDBJ whole genome shotgun (WGS) entry which is preliminary data.</text>
</comment>
<dbReference type="Gene3D" id="6.10.340.10">
    <property type="match status" value="1"/>
</dbReference>
<evidence type="ECO:0000256" key="7">
    <source>
        <dbReference type="ARBA" id="ARBA00029447"/>
    </source>
</evidence>
<dbReference type="InterPro" id="IPR033479">
    <property type="entry name" value="dCache_1"/>
</dbReference>
<dbReference type="GO" id="GO:0004888">
    <property type="term" value="F:transmembrane signaling receptor activity"/>
    <property type="evidence" value="ECO:0007669"/>
    <property type="project" value="TreeGrafter"/>
</dbReference>
<feature type="transmembrane region" description="Helical" evidence="9">
    <location>
        <begin position="20"/>
        <end position="39"/>
    </location>
</feature>
<evidence type="ECO:0000259" key="10">
    <source>
        <dbReference type="PROSITE" id="PS50111"/>
    </source>
</evidence>
<dbReference type="CDD" id="cd11386">
    <property type="entry name" value="MCP_signal"/>
    <property type="match status" value="1"/>
</dbReference>
<reference evidence="12" key="1">
    <citation type="journal article" date="2021" name="PeerJ">
        <title>Extensive microbial diversity within the chicken gut microbiome revealed by metagenomics and culture.</title>
        <authorList>
            <person name="Gilroy R."/>
            <person name="Ravi A."/>
            <person name="Getino M."/>
            <person name="Pursley I."/>
            <person name="Horton D.L."/>
            <person name="Alikhan N.F."/>
            <person name="Baker D."/>
            <person name="Gharbi K."/>
            <person name="Hall N."/>
            <person name="Watson M."/>
            <person name="Adriaenssens E.M."/>
            <person name="Foster-Nyarko E."/>
            <person name="Jarju S."/>
            <person name="Secka A."/>
            <person name="Antonio M."/>
            <person name="Oren A."/>
            <person name="Chaudhuri R.R."/>
            <person name="La Ragione R."/>
            <person name="Hildebrand F."/>
            <person name="Pallen M.J."/>
        </authorList>
    </citation>
    <scope>NUCLEOTIDE SEQUENCE</scope>
    <source>
        <strain evidence="12">5933</strain>
    </source>
</reference>
<comment type="subcellular location">
    <subcellularLocation>
        <location evidence="1">Cell membrane</location>
        <topology evidence="1">Multi-pass membrane protein</topology>
    </subcellularLocation>
</comment>
<feature type="transmembrane region" description="Helical" evidence="9">
    <location>
        <begin position="306"/>
        <end position="329"/>
    </location>
</feature>
<protein>
    <submittedName>
        <fullName evidence="12">HAMP domain-containing protein</fullName>
    </submittedName>
</protein>
<organism evidence="12 13">
    <name type="scientific">Candidatus Ruthenibacterium merdavium</name>
    <dbReference type="NCBI Taxonomy" id="2838752"/>
    <lineage>
        <taxon>Bacteria</taxon>
        <taxon>Bacillati</taxon>
        <taxon>Bacillota</taxon>
        <taxon>Clostridia</taxon>
        <taxon>Eubacteriales</taxon>
        <taxon>Oscillospiraceae</taxon>
        <taxon>Ruthenibacterium</taxon>
    </lineage>
</organism>
<dbReference type="CDD" id="cd12913">
    <property type="entry name" value="PDC1_MCP_like"/>
    <property type="match status" value="1"/>
</dbReference>
<dbReference type="AlphaFoldDB" id="A0A9D2Q6H4"/>
<dbReference type="Pfam" id="PF00672">
    <property type="entry name" value="HAMP"/>
    <property type="match status" value="1"/>
</dbReference>
<dbReference type="SUPFAM" id="SSF58104">
    <property type="entry name" value="Methyl-accepting chemotaxis protein (MCP) signaling domain"/>
    <property type="match status" value="1"/>
</dbReference>
<dbReference type="PROSITE" id="PS50111">
    <property type="entry name" value="CHEMOTAXIS_TRANSDUC_2"/>
    <property type="match status" value="1"/>
</dbReference>
<evidence type="ECO:0000259" key="11">
    <source>
        <dbReference type="PROSITE" id="PS50885"/>
    </source>
</evidence>
<dbReference type="InterPro" id="IPR003660">
    <property type="entry name" value="HAMP_dom"/>
</dbReference>
<evidence type="ECO:0000256" key="4">
    <source>
        <dbReference type="ARBA" id="ARBA00022692"/>
    </source>
</evidence>
<dbReference type="PANTHER" id="PTHR43531">
    <property type="entry name" value="PROTEIN ICFG"/>
    <property type="match status" value="1"/>
</dbReference>
<dbReference type="GO" id="GO:0007165">
    <property type="term" value="P:signal transduction"/>
    <property type="evidence" value="ECO:0007669"/>
    <property type="project" value="UniProtKB-KW"/>
</dbReference>
<feature type="domain" description="HAMP" evidence="11">
    <location>
        <begin position="329"/>
        <end position="381"/>
    </location>
</feature>
<evidence type="ECO:0000313" key="13">
    <source>
        <dbReference type="Proteomes" id="UP000823918"/>
    </source>
</evidence>
<comment type="similarity">
    <text evidence="7">Belongs to the methyl-accepting chemotaxis (MCP) protein family.</text>
</comment>
<evidence type="ECO:0000256" key="2">
    <source>
        <dbReference type="ARBA" id="ARBA00022475"/>
    </source>
</evidence>
<keyword evidence="5 9" id="KW-1133">Transmembrane helix</keyword>
<dbReference type="Gene3D" id="3.30.450.20">
    <property type="entry name" value="PAS domain"/>
    <property type="match status" value="1"/>
</dbReference>
<dbReference type="SMART" id="SM00304">
    <property type="entry name" value="HAMP"/>
    <property type="match status" value="1"/>
</dbReference>
<dbReference type="Gene3D" id="1.10.287.950">
    <property type="entry name" value="Methyl-accepting chemotaxis protein"/>
    <property type="match status" value="1"/>
</dbReference>
<accession>A0A9D2Q6H4</accession>
<evidence type="ECO:0000256" key="8">
    <source>
        <dbReference type="PROSITE-ProRule" id="PRU00284"/>
    </source>
</evidence>
<keyword evidence="4 9" id="KW-0812">Transmembrane</keyword>